<reference evidence="1 2" key="1">
    <citation type="submission" date="2019-11" db="EMBL/GenBank/DDBJ databases">
        <authorList>
            <person name="Holert J."/>
        </authorList>
    </citation>
    <scope>NUCLEOTIDE SEQUENCE [LARGE SCALE GENOMIC DNA]</scope>
    <source>
        <strain evidence="1">BC5_2</strain>
    </source>
</reference>
<dbReference type="Proteomes" id="UP000434580">
    <property type="component" value="Unassembled WGS sequence"/>
</dbReference>
<organism evidence="1 2">
    <name type="scientific">BD1-7 clade bacterium</name>
    <dbReference type="NCBI Taxonomy" id="2029982"/>
    <lineage>
        <taxon>Bacteria</taxon>
        <taxon>Pseudomonadati</taxon>
        <taxon>Pseudomonadota</taxon>
        <taxon>Gammaproteobacteria</taxon>
        <taxon>Cellvibrionales</taxon>
        <taxon>Spongiibacteraceae</taxon>
        <taxon>BD1-7 clade</taxon>
    </lineage>
</organism>
<protein>
    <recommendedName>
        <fullName evidence="3">KTSC domain-containing protein</fullName>
    </recommendedName>
</protein>
<proteinExistence type="predicted"/>
<dbReference type="AlphaFoldDB" id="A0A5S9NWR8"/>
<dbReference type="OrthoDB" id="7775479at2"/>
<sequence>MERYKNIGGNSGVASYEIFDDSVTVRFSTGAIYIYSYRSAGKENIERMKVLAMQGHGLNSFIMRNVKNSYE</sequence>
<evidence type="ECO:0000313" key="1">
    <source>
        <dbReference type="EMBL" id="CAA0095880.1"/>
    </source>
</evidence>
<accession>A0A5S9NWR8</accession>
<evidence type="ECO:0008006" key="3">
    <source>
        <dbReference type="Google" id="ProtNLM"/>
    </source>
</evidence>
<evidence type="ECO:0000313" key="2">
    <source>
        <dbReference type="Proteomes" id="UP000434580"/>
    </source>
</evidence>
<name>A0A5S9NWR8_9GAMM</name>
<gene>
    <name evidence="1" type="ORF">DPBNPPHM_03346</name>
</gene>
<dbReference type="EMBL" id="CACSII010000004">
    <property type="protein sequence ID" value="CAA0095880.1"/>
    <property type="molecule type" value="Genomic_DNA"/>
</dbReference>